<dbReference type="Proteomes" id="UP000887564">
    <property type="component" value="Unplaced"/>
</dbReference>
<feature type="compositionally biased region" description="Low complexity" evidence="1">
    <location>
        <begin position="1"/>
        <end position="17"/>
    </location>
</feature>
<evidence type="ECO:0000313" key="3">
    <source>
        <dbReference type="WBParaSite" id="PEQ_0001417201-mRNA-1"/>
    </source>
</evidence>
<feature type="region of interest" description="Disordered" evidence="1">
    <location>
        <begin position="1"/>
        <end position="61"/>
    </location>
</feature>
<evidence type="ECO:0000313" key="2">
    <source>
        <dbReference type="Proteomes" id="UP000887564"/>
    </source>
</evidence>
<protein>
    <submittedName>
        <fullName evidence="3">Uncharacterized protein</fullName>
    </submittedName>
</protein>
<name>A0A914S6Z4_PAREQ</name>
<dbReference type="WBParaSite" id="PEQ_0001417201-mRNA-1">
    <property type="protein sequence ID" value="PEQ_0001417201-mRNA-1"/>
    <property type="gene ID" value="PEQ_0001417201"/>
</dbReference>
<evidence type="ECO:0000256" key="1">
    <source>
        <dbReference type="SAM" id="MobiDB-lite"/>
    </source>
</evidence>
<dbReference type="AlphaFoldDB" id="A0A914S6Z4"/>
<reference evidence="3" key="1">
    <citation type="submission" date="2022-11" db="UniProtKB">
        <authorList>
            <consortium name="WormBaseParasite"/>
        </authorList>
    </citation>
    <scope>IDENTIFICATION</scope>
</reference>
<accession>A0A914S6Z4</accession>
<sequence length="83" mass="9554">MKSIIRPSQSRQSSGSPHRNNHPNANFIRGRPTLMSCALPRPKNRRYPWAPKSDNSRGLSTRTLLRSMLRDLRIKPQLYANCP</sequence>
<proteinExistence type="predicted"/>
<keyword evidence="2" id="KW-1185">Reference proteome</keyword>
<organism evidence="2 3">
    <name type="scientific">Parascaris equorum</name>
    <name type="common">Equine roundworm</name>
    <dbReference type="NCBI Taxonomy" id="6256"/>
    <lineage>
        <taxon>Eukaryota</taxon>
        <taxon>Metazoa</taxon>
        <taxon>Ecdysozoa</taxon>
        <taxon>Nematoda</taxon>
        <taxon>Chromadorea</taxon>
        <taxon>Rhabditida</taxon>
        <taxon>Spirurina</taxon>
        <taxon>Ascaridomorpha</taxon>
        <taxon>Ascaridoidea</taxon>
        <taxon>Ascarididae</taxon>
        <taxon>Parascaris</taxon>
    </lineage>
</organism>